<evidence type="ECO:0008006" key="6">
    <source>
        <dbReference type="Google" id="ProtNLM"/>
    </source>
</evidence>
<gene>
    <name evidence="2" type="ORF">MFU01_82860</name>
    <name evidence="3" type="ORF">SAMN05443572_1194</name>
</gene>
<evidence type="ECO:0000313" key="3">
    <source>
        <dbReference type="EMBL" id="SEU42208.1"/>
    </source>
</evidence>
<evidence type="ECO:0000313" key="4">
    <source>
        <dbReference type="Proteomes" id="UP000183760"/>
    </source>
</evidence>
<feature type="region of interest" description="Disordered" evidence="1">
    <location>
        <begin position="27"/>
        <end position="61"/>
    </location>
</feature>
<reference evidence="3 4" key="1">
    <citation type="submission" date="2016-10" db="EMBL/GenBank/DDBJ databases">
        <authorList>
            <person name="Varghese N."/>
            <person name="Submissions S."/>
        </authorList>
    </citation>
    <scope>NUCLEOTIDE SEQUENCE [LARGE SCALE GENOMIC DNA]</scope>
    <source>
        <strain evidence="3 4">DSM 16525</strain>
    </source>
</reference>
<dbReference type="Proteomes" id="UP000183760">
    <property type="component" value="Unassembled WGS sequence"/>
</dbReference>
<keyword evidence="4" id="KW-1185">Reference proteome</keyword>
<organism evidence="2 5">
    <name type="scientific">Myxococcus fulvus</name>
    <dbReference type="NCBI Taxonomy" id="33"/>
    <lineage>
        <taxon>Bacteria</taxon>
        <taxon>Pseudomonadati</taxon>
        <taxon>Myxococcota</taxon>
        <taxon>Myxococcia</taxon>
        <taxon>Myxococcales</taxon>
        <taxon>Cystobacterineae</taxon>
        <taxon>Myxococcaceae</taxon>
        <taxon>Myxococcus</taxon>
    </lineage>
</organism>
<dbReference type="EMBL" id="FOIB01000019">
    <property type="protein sequence ID" value="SEU42208.1"/>
    <property type="molecule type" value="Genomic_DNA"/>
</dbReference>
<dbReference type="PROSITE" id="PS51257">
    <property type="entry name" value="PROKAR_LIPOPROTEIN"/>
    <property type="match status" value="1"/>
</dbReference>
<dbReference type="AlphaFoldDB" id="A0A511TGE7"/>
<name>A0A511TGE7_MYXFU</name>
<protein>
    <recommendedName>
        <fullName evidence="6">Lipoprotein</fullName>
    </recommendedName>
</protein>
<dbReference type="Proteomes" id="UP000321514">
    <property type="component" value="Unassembled WGS sequence"/>
</dbReference>
<comment type="caution">
    <text evidence="2">The sequence shown here is derived from an EMBL/GenBank/DDBJ whole genome shotgun (WGS) entry which is preliminary data.</text>
</comment>
<feature type="compositionally biased region" description="Acidic residues" evidence="1">
    <location>
        <begin position="27"/>
        <end position="42"/>
    </location>
</feature>
<evidence type="ECO:0000313" key="5">
    <source>
        <dbReference type="Proteomes" id="UP000321514"/>
    </source>
</evidence>
<reference evidence="2 5" key="2">
    <citation type="submission" date="2019-07" db="EMBL/GenBank/DDBJ databases">
        <title>Whole genome shotgun sequence of Myxococcus fulvus NBRC 100333.</title>
        <authorList>
            <person name="Hosoyama A."/>
            <person name="Uohara A."/>
            <person name="Ohji S."/>
            <person name="Ichikawa N."/>
        </authorList>
    </citation>
    <scope>NUCLEOTIDE SEQUENCE [LARGE SCALE GENOMIC DNA]</scope>
    <source>
        <strain evidence="2 5">NBRC 100333</strain>
    </source>
</reference>
<dbReference type="EMBL" id="BJXR01000076">
    <property type="protein sequence ID" value="GEN13249.1"/>
    <property type="molecule type" value="Genomic_DNA"/>
</dbReference>
<proteinExistence type="predicted"/>
<accession>A0A511TGE7</accession>
<evidence type="ECO:0000256" key="1">
    <source>
        <dbReference type="SAM" id="MobiDB-lite"/>
    </source>
</evidence>
<evidence type="ECO:0000313" key="2">
    <source>
        <dbReference type="EMBL" id="GEN13249.1"/>
    </source>
</evidence>
<dbReference type="RefSeq" id="WP_074959320.1">
    <property type="nucleotide sequence ID" value="NZ_BJXR01000076.1"/>
</dbReference>
<sequence length="214" mass="22318">MREQKWLRCVVVAAWLGTAVGCDDSAIEPEAGGEVDAGDEADAGTGAEDAGGPGPDAGPVVPRPHVVFRLTNVGACAAKLITTVKTPASHSIRVEQGELRGTGFPNCICPSSSACQGNDYRLTFDIQPGKTVEFTWGGHRYSPTGGVCDIQPFPFGPVTVTVPYFALADASRAYKGPEVNVSQTFDYAPDTGVVEILLNPPKDLLVDGSPGVCP</sequence>